<feature type="domain" description="Chromosomal replication initiator DnaA C-terminal" evidence="1">
    <location>
        <begin position="20"/>
        <end position="89"/>
    </location>
</feature>
<proteinExistence type="predicted"/>
<name>A0A6J5S1Z6_9CAUD</name>
<dbReference type="GO" id="GO:0003688">
    <property type="term" value="F:DNA replication origin binding"/>
    <property type="evidence" value="ECO:0007669"/>
    <property type="project" value="InterPro"/>
</dbReference>
<accession>A0A6J5S1Z6</accession>
<dbReference type="SUPFAM" id="SSF48295">
    <property type="entry name" value="TrpR-like"/>
    <property type="match status" value="1"/>
</dbReference>
<protein>
    <submittedName>
        <fullName evidence="2">Chromosomal replication initiator, DnaA C-terminal</fullName>
    </submittedName>
</protein>
<dbReference type="InterPro" id="IPR010921">
    <property type="entry name" value="Trp_repressor/repl_initiator"/>
</dbReference>
<evidence type="ECO:0000259" key="1">
    <source>
        <dbReference type="SMART" id="SM00760"/>
    </source>
</evidence>
<dbReference type="SMART" id="SM00760">
    <property type="entry name" value="Bac_DnaA_C"/>
    <property type="match status" value="1"/>
</dbReference>
<dbReference type="EMBL" id="LR797280">
    <property type="protein sequence ID" value="CAB4199215.1"/>
    <property type="molecule type" value="Genomic_DNA"/>
</dbReference>
<organism evidence="2">
    <name type="scientific">uncultured Caudovirales phage</name>
    <dbReference type="NCBI Taxonomy" id="2100421"/>
    <lineage>
        <taxon>Viruses</taxon>
        <taxon>Duplodnaviria</taxon>
        <taxon>Heunggongvirae</taxon>
        <taxon>Uroviricota</taxon>
        <taxon>Caudoviricetes</taxon>
        <taxon>Peduoviridae</taxon>
        <taxon>Maltschvirus</taxon>
        <taxon>Maltschvirus maltsch</taxon>
    </lineage>
</organism>
<dbReference type="PROSITE" id="PS01008">
    <property type="entry name" value="DNAA"/>
    <property type="match status" value="1"/>
</dbReference>
<dbReference type="Pfam" id="PF08299">
    <property type="entry name" value="Bac_DnaA_C"/>
    <property type="match status" value="1"/>
</dbReference>
<gene>
    <name evidence="2" type="ORF">UFOVP1333_30</name>
</gene>
<dbReference type="Gene3D" id="1.10.1750.10">
    <property type="match status" value="1"/>
</dbReference>
<evidence type="ECO:0000313" key="2">
    <source>
        <dbReference type="EMBL" id="CAB4199215.1"/>
    </source>
</evidence>
<reference evidence="2" key="1">
    <citation type="submission" date="2020-05" db="EMBL/GenBank/DDBJ databases">
        <authorList>
            <person name="Chiriac C."/>
            <person name="Salcher M."/>
            <person name="Ghai R."/>
            <person name="Kavagutti S V."/>
        </authorList>
    </citation>
    <scope>NUCLEOTIDE SEQUENCE</scope>
</reference>
<dbReference type="PANTHER" id="PTHR30050:SF2">
    <property type="entry name" value="CHROMOSOMAL REPLICATION INITIATOR PROTEIN DNAA"/>
    <property type="match status" value="1"/>
</dbReference>
<dbReference type="PANTHER" id="PTHR30050">
    <property type="entry name" value="CHROMOSOMAL REPLICATION INITIATOR PROTEIN DNAA"/>
    <property type="match status" value="1"/>
</dbReference>
<dbReference type="InterPro" id="IPR013159">
    <property type="entry name" value="DnaA_C"/>
</dbReference>
<dbReference type="GO" id="GO:0006275">
    <property type="term" value="P:regulation of DNA replication"/>
    <property type="evidence" value="ECO:0007669"/>
    <property type="project" value="InterPro"/>
</dbReference>
<sequence length="170" mass="18857">MLAAWIDIAQTELTAPRQTRVHDIVTAAALHFRITEAEIKGASRKQRFALPRQIAMFLAREMTAASYPVIARVIGGRDHTTILWGDRKIAAAIMDGNAGVIAHVQAIREMVLTGSPKSVLRSHLQTLELVAQREAQEAARHVEKMRQLRRLRDLANAGFIASSEERVMAS</sequence>
<dbReference type="GO" id="GO:0005524">
    <property type="term" value="F:ATP binding"/>
    <property type="evidence" value="ECO:0007669"/>
    <property type="project" value="InterPro"/>
</dbReference>
<dbReference type="InterPro" id="IPR018312">
    <property type="entry name" value="Chromosome_initiator_DnaA_CS"/>
</dbReference>
<dbReference type="GO" id="GO:0005886">
    <property type="term" value="C:plasma membrane"/>
    <property type="evidence" value="ECO:0007669"/>
    <property type="project" value="TreeGrafter"/>
</dbReference>
<dbReference type="CDD" id="cd06571">
    <property type="entry name" value="Bac_DnaA_C"/>
    <property type="match status" value="1"/>
</dbReference>
<dbReference type="GO" id="GO:0006270">
    <property type="term" value="P:DNA replication initiation"/>
    <property type="evidence" value="ECO:0007669"/>
    <property type="project" value="InterPro"/>
</dbReference>